<keyword evidence="2" id="KW-0805">Transcription regulation</keyword>
<evidence type="ECO:0000256" key="3">
    <source>
        <dbReference type="ARBA" id="ARBA00023163"/>
    </source>
</evidence>
<keyword evidence="3" id="KW-0804">Transcription</keyword>
<evidence type="ECO:0000313" key="5">
    <source>
        <dbReference type="EMBL" id="GFZ27264.1"/>
    </source>
</evidence>
<evidence type="ECO:0000259" key="4">
    <source>
        <dbReference type="Pfam" id="PF03466"/>
    </source>
</evidence>
<comment type="similarity">
    <text evidence="1">Belongs to the LysR transcriptional regulatory family.</text>
</comment>
<dbReference type="InterPro" id="IPR005119">
    <property type="entry name" value="LysR_subst-bd"/>
</dbReference>
<evidence type="ECO:0000313" key="6">
    <source>
        <dbReference type="Proteomes" id="UP000677218"/>
    </source>
</evidence>
<feature type="domain" description="LysR substrate-binding" evidence="4">
    <location>
        <begin position="2"/>
        <end position="162"/>
    </location>
</feature>
<sequence>MAISVQTANSPRFADDLHSEKLDLVISRGRYSGNKNRTLLMTEPVYLACRQETTLTDLPAQPYIVHHTDKLLESEQDRWLSEHHLLSKIHTDLTIDNIITVADLVEAGIGWSILPEICLNNFSGYKTPLTFKDGTKFERSTFISENQESSQLVQVKAFKDYVVNYFTNQSKLL</sequence>
<dbReference type="RefSeq" id="WP_212780959.1">
    <property type="nucleotide sequence ID" value="NZ_BMAY01000008.1"/>
</dbReference>
<dbReference type="GO" id="GO:0006355">
    <property type="term" value="P:regulation of DNA-templated transcription"/>
    <property type="evidence" value="ECO:0007669"/>
    <property type="project" value="TreeGrafter"/>
</dbReference>
<reference evidence="5" key="1">
    <citation type="submission" date="2020-08" db="EMBL/GenBank/DDBJ databases">
        <title>Taxonomic study for Lactobacillus species isolated from hardwood bark.</title>
        <authorList>
            <person name="Tohno M."/>
            <person name="Tanizawa Y."/>
        </authorList>
    </citation>
    <scope>NUCLEOTIDE SEQUENCE</scope>
    <source>
        <strain evidence="5">B40</strain>
    </source>
</reference>
<organism evidence="5 6">
    <name type="scientific">Lactobacillus corticis</name>
    <dbReference type="NCBI Taxonomy" id="2201249"/>
    <lineage>
        <taxon>Bacteria</taxon>
        <taxon>Bacillati</taxon>
        <taxon>Bacillota</taxon>
        <taxon>Bacilli</taxon>
        <taxon>Lactobacillales</taxon>
        <taxon>Lactobacillaceae</taxon>
        <taxon>Lactobacillus</taxon>
    </lineage>
</organism>
<evidence type="ECO:0000256" key="1">
    <source>
        <dbReference type="ARBA" id="ARBA00009437"/>
    </source>
</evidence>
<dbReference type="PANTHER" id="PTHR30126:SF78">
    <property type="entry name" value="HTH LYSR-TYPE DOMAIN-CONTAINING PROTEIN"/>
    <property type="match status" value="1"/>
</dbReference>
<name>A0A916QHX6_9LACO</name>
<gene>
    <name evidence="5" type="ORF">LCB40_11440</name>
</gene>
<comment type="caution">
    <text evidence="5">The sequence shown here is derived from an EMBL/GenBank/DDBJ whole genome shotgun (WGS) entry which is preliminary data.</text>
</comment>
<evidence type="ECO:0000256" key="2">
    <source>
        <dbReference type="ARBA" id="ARBA00023015"/>
    </source>
</evidence>
<dbReference type="Proteomes" id="UP000677218">
    <property type="component" value="Unassembled WGS sequence"/>
</dbReference>
<keyword evidence="6" id="KW-1185">Reference proteome</keyword>
<dbReference type="Gene3D" id="3.40.190.290">
    <property type="match status" value="1"/>
</dbReference>
<protein>
    <recommendedName>
        <fullName evidence="4">LysR substrate-binding domain-containing protein</fullName>
    </recommendedName>
</protein>
<dbReference type="AlphaFoldDB" id="A0A916QHX6"/>
<dbReference type="PANTHER" id="PTHR30126">
    <property type="entry name" value="HTH-TYPE TRANSCRIPTIONAL REGULATOR"/>
    <property type="match status" value="1"/>
</dbReference>
<dbReference type="CDD" id="cd05466">
    <property type="entry name" value="PBP2_LTTR_substrate"/>
    <property type="match status" value="1"/>
</dbReference>
<dbReference type="SUPFAM" id="SSF53850">
    <property type="entry name" value="Periplasmic binding protein-like II"/>
    <property type="match status" value="1"/>
</dbReference>
<accession>A0A916QHX6</accession>
<dbReference type="Pfam" id="PF03466">
    <property type="entry name" value="LysR_substrate"/>
    <property type="match status" value="1"/>
</dbReference>
<dbReference type="GO" id="GO:0000976">
    <property type="term" value="F:transcription cis-regulatory region binding"/>
    <property type="evidence" value="ECO:0007669"/>
    <property type="project" value="TreeGrafter"/>
</dbReference>
<proteinExistence type="inferred from homology"/>
<dbReference type="EMBL" id="BMAY01000008">
    <property type="protein sequence ID" value="GFZ27264.1"/>
    <property type="molecule type" value="Genomic_DNA"/>
</dbReference>